<protein>
    <submittedName>
        <fullName evidence="2">ATPase (AAA+ superfamily)</fullName>
    </submittedName>
</protein>
<dbReference type="Pfam" id="PF18731">
    <property type="entry name" value="HEPN_Swt1"/>
    <property type="match status" value="1"/>
</dbReference>
<accession>A0A0E3SHI0</accession>
<dbReference type="AlphaFoldDB" id="A0A0E3SHI0"/>
<evidence type="ECO:0000313" key="2">
    <source>
        <dbReference type="EMBL" id="AKB80686.1"/>
    </source>
</evidence>
<proteinExistence type="predicted"/>
<dbReference type="KEGG" id="mbak:MSBR3_0108"/>
<gene>
    <name evidence="2" type="ORF">MSBR3_0108</name>
</gene>
<dbReference type="InterPro" id="IPR041650">
    <property type="entry name" value="HEPN_Swt1"/>
</dbReference>
<dbReference type="OrthoDB" id="25002at2157"/>
<dbReference type="EMBL" id="CP009517">
    <property type="protein sequence ID" value="AKB80686.1"/>
    <property type="molecule type" value="Genomic_DNA"/>
</dbReference>
<keyword evidence="3" id="KW-1185">Reference proteome</keyword>
<dbReference type="GeneID" id="24787537"/>
<name>A0A0E3SHI0_METBA</name>
<dbReference type="InterPro" id="IPR007555">
    <property type="entry name" value="DUF499"/>
</dbReference>
<dbReference type="Pfam" id="PF04465">
    <property type="entry name" value="DUF499"/>
    <property type="match status" value="1"/>
</dbReference>
<dbReference type="STRING" id="1434107.MSBR3_0108"/>
<evidence type="ECO:0000259" key="1">
    <source>
        <dbReference type="Pfam" id="PF18731"/>
    </source>
</evidence>
<dbReference type="HOGENOM" id="CLU_010124_0_0_2"/>
<dbReference type="Proteomes" id="UP000033066">
    <property type="component" value="Chromosome"/>
</dbReference>
<dbReference type="PATRIC" id="fig|1434107.4.peg.128"/>
<evidence type="ECO:0000313" key="3">
    <source>
        <dbReference type="Proteomes" id="UP000033066"/>
    </source>
</evidence>
<feature type="domain" description="Swt1-like HEPN" evidence="1">
    <location>
        <begin position="11"/>
        <end position="123"/>
    </location>
</feature>
<dbReference type="RefSeq" id="WP_048105728.1">
    <property type="nucleotide sequence ID" value="NZ_CP009517.1"/>
</dbReference>
<sequence length="1126" mass="125669">MSMSNSERVGKALELLKGDLGPYVEREMENVYQGEAREKVAQVLGGDMIFAGKPISDLDAAGLFKLMWDTWNDVFRNTLGFSERTLVSELRDVRNKWAHQQPFSSDDADRALDSTERLLAAISSPKADEVHKMKMELRRVIFDEQVRNERRKNSGTGIESASSSLKPWREVVIPHHDVASGRFQQAEFAADLWQVHLGEGTDEYRDPVEFFRRTYLTESLKGLLVSSLQRIAGLGGDPVVQLQTNFGGGKTHSMLALYHLFSKNVSGNELPGIESVLMEAGIPKIPHARRVVLVGNKISPGNPATKSDGTVIHTLWGELAWQLGGKEAYERVRADDEKATSPGDVLRELFNTYGPCVILIDEWVAYARQLHDQSDLPAGGFETQFTFAQALTESAKLARNCLLVISLPASDTATSLNSQVDDVEVGGQRGREALERLRNVVGRLESSWRPASAEEGFEIVRRRLFEPITDPSQYKDRDVVAREFVELYRSQSQEFPPECRDSDYEKRIKAAYPIHPEIFDRLYTDWSTLVKFQRTRGVLRLMAAVIYSLWEKGDKNPLILPANIPIEDTRVQTELTRYLSDNWTPIIEKDVDGSSSLPLRIDSEVPNLGKFSACRRVARTIYLGSAPTLTAANRGLEDRRVKLGCVMPGESPAVFGDALRRLSSSATYLYQDGPRYWYSTQPTVTKLAEDRAEQLKRDPDKVVKELDKRLRADLRHQGDFSRVHPLPTSSADIPDDLDARLVVLGIDHTYTKEAGNGAEKASRAIFESRGSNPRQYRNTLVFLAADKTRLQDLDEAVRKYLAWESILGEKEILDLSPHQVKQAQSQRDSADKTVAARIPEAYLWLLVPVQVNPQSSIEWQSIRLTGQDPLAVRASKKLKNEELLITALAGTRLRMELDRIPLWRGDNVSVKQLAEDFASYLYLPRLVRPSVLVRAVCDGNNLISWLDDSFTYADSFDQTAKRYRGLRCGHLLTLTEDNLSGLLVKSDVALNQQKAETPSPVVIPPTPSGEVVDPREPYIVSGGNTTDTGTAVVTGNGAVITVIEPVEQPPKRFYGSVTLDPARVGRDAGKIADEVISHLVGLLGSKVTVTLEIEAETLSGVPDNVVRIVTENSRTLKFNSHGFEKE</sequence>
<reference evidence="2" key="1">
    <citation type="submission" date="2014-07" db="EMBL/GenBank/DDBJ databases">
        <title>Methanogenic archaea and the global carbon cycle.</title>
        <authorList>
            <person name="Henriksen J.R."/>
            <person name="Luke J."/>
            <person name="Reinhart S."/>
            <person name="Benedict M.N."/>
            <person name="Youngblut N.D."/>
            <person name="Metcalf M.E."/>
            <person name="Whitaker R.J."/>
            <person name="Metcalf W.W."/>
        </authorList>
    </citation>
    <scope>NUCLEOTIDE SEQUENCE [LARGE SCALE GENOMIC DNA]</scope>
    <source>
        <strain evidence="2">3</strain>
    </source>
</reference>
<organism evidence="2 3">
    <name type="scientific">Methanosarcina barkeri 3</name>
    <dbReference type="NCBI Taxonomy" id="1434107"/>
    <lineage>
        <taxon>Archaea</taxon>
        <taxon>Methanobacteriati</taxon>
        <taxon>Methanobacteriota</taxon>
        <taxon>Stenosarchaea group</taxon>
        <taxon>Methanomicrobia</taxon>
        <taxon>Methanosarcinales</taxon>
        <taxon>Methanosarcinaceae</taxon>
        <taxon>Methanosarcina</taxon>
    </lineage>
</organism>